<protein>
    <submittedName>
        <fullName evidence="5">U32 family peptidase C-terminal domain-containing protein</fullName>
    </submittedName>
</protein>
<evidence type="ECO:0000256" key="2">
    <source>
        <dbReference type="ARBA" id="ARBA00022801"/>
    </source>
</evidence>
<dbReference type="AlphaFoldDB" id="A0A9D5R982"/>
<evidence type="ECO:0000256" key="3">
    <source>
        <dbReference type="ARBA" id="ARBA00038374"/>
    </source>
</evidence>
<sequence>MKKPELLAPAGNLEKLKKALIYGADAVYIGGEEYSLRAAADNFTAEEMRQGADFAHERGKKVYLTANIIPHNRDMDEYADYLHLVKDTGIDAVILSDLGMFSVTREIAPELDIHISTQANNVNYQSARVWCQMGAKRVIVARELSLEEIKEIRQRVQPELELEAFVHGAMCISYSGRCLLSNYMTGRDGNGGKCAHPCRWKYYLMEEQRPGEYMPVFENERGTFIYNSKDLCMIEHIDKLMESGLTSFKIEGRVKSEFYVATVIKAYRQAIDAYMADPEHYVFDPQWLEELKKVSHRGYTTGFYFGKADASSQNYASSSYIREYDMVGVVTGYDPKTQMAAVVQKNRFFKGSTVEVLGPTGKFFTQTVTEMRAEDGKEIEVANRPQSTVYIKMDQPVEPDAFLRKKKGMD</sequence>
<dbReference type="PANTHER" id="PTHR30217:SF6">
    <property type="entry name" value="TRNA HYDROXYLATION PROTEIN P"/>
    <property type="match status" value="1"/>
</dbReference>
<dbReference type="PROSITE" id="PS01276">
    <property type="entry name" value="PEPTIDASE_U32"/>
    <property type="match status" value="1"/>
</dbReference>
<dbReference type="Proteomes" id="UP000806542">
    <property type="component" value="Unassembled WGS sequence"/>
</dbReference>
<proteinExistence type="inferred from homology"/>
<evidence type="ECO:0000259" key="4">
    <source>
        <dbReference type="Pfam" id="PF16325"/>
    </source>
</evidence>
<accession>A0A9D5R982</accession>
<dbReference type="Pfam" id="PF01136">
    <property type="entry name" value="Peptidase_U32"/>
    <property type="match status" value="1"/>
</dbReference>
<keyword evidence="2" id="KW-0378">Hydrolase</keyword>
<dbReference type="InterPro" id="IPR051454">
    <property type="entry name" value="RNA/ubiquinone_mod_enzymes"/>
</dbReference>
<comment type="caution">
    <text evidence="5">The sequence shown here is derived from an EMBL/GenBank/DDBJ whole genome shotgun (WGS) entry which is preliminary data.</text>
</comment>
<reference evidence="5" key="1">
    <citation type="submission" date="2020-10" db="EMBL/GenBank/DDBJ databases">
        <title>ChiBAC.</title>
        <authorList>
            <person name="Zenner C."/>
            <person name="Hitch T.C.A."/>
            <person name="Clavel T."/>
        </authorList>
    </citation>
    <scope>NUCLEOTIDE SEQUENCE</scope>
    <source>
        <strain evidence="5">DSM 107454</strain>
    </source>
</reference>
<dbReference type="InterPro" id="IPR032525">
    <property type="entry name" value="Peptidase_U32_C"/>
</dbReference>
<evidence type="ECO:0000313" key="5">
    <source>
        <dbReference type="EMBL" id="MBE5040224.1"/>
    </source>
</evidence>
<keyword evidence="6" id="KW-1185">Reference proteome</keyword>
<keyword evidence="1" id="KW-0645">Protease</keyword>
<dbReference type="Pfam" id="PF16325">
    <property type="entry name" value="Peptidase_U32_C"/>
    <property type="match status" value="1"/>
</dbReference>
<evidence type="ECO:0000313" key="6">
    <source>
        <dbReference type="Proteomes" id="UP000806542"/>
    </source>
</evidence>
<gene>
    <name evidence="5" type="ORF">INF28_07090</name>
</gene>
<organism evidence="5 6">
    <name type="scientific">Ructibacterium gallinarum</name>
    <dbReference type="NCBI Taxonomy" id="2779355"/>
    <lineage>
        <taxon>Bacteria</taxon>
        <taxon>Bacillati</taxon>
        <taxon>Bacillota</taxon>
        <taxon>Clostridia</taxon>
        <taxon>Eubacteriales</taxon>
        <taxon>Oscillospiraceae</taxon>
        <taxon>Ructibacterium</taxon>
    </lineage>
</organism>
<dbReference type="EMBL" id="JADCKB010000012">
    <property type="protein sequence ID" value="MBE5040224.1"/>
    <property type="molecule type" value="Genomic_DNA"/>
</dbReference>
<dbReference type="RefSeq" id="WP_226392773.1">
    <property type="nucleotide sequence ID" value="NZ_JADCKB010000012.1"/>
</dbReference>
<dbReference type="GO" id="GO:0006508">
    <property type="term" value="P:proteolysis"/>
    <property type="evidence" value="ECO:0007669"/>
    <property type="project" value="UniProtKB-KW"/>
</dbReference>
<dbReference type="Gene3D" id="2.40.30.10">
    <property type="entry name" value="Translation factors"/>
    <property type="match status" value="1"/>
</dbReference>
<comment type="similarity">
    <text evidence="3">Belongs to the peptidase U32 family.</text>
</comment>
<feature type="domain" description="Peptidase family U32 C-terminal" evidence="4">
    <location>
        <begin position="322"/>
        <end position="404"/>
    </location>
</feature>
<name>A0A9D5R982_9FIRM</name>
<dbReference type="GO" id="GO:0008233">
    <property type="term" value="F:peptidase activity"/>
    <property type="evidence" value="ECO:0007669"/>
    <property type="project" value="UniProtKB-KW"/>
</dbReference>
<dbReference type="InterPro" id="IPR001539">
    <property type="entry name" value="Peptidase_U32"/>
</dbReference>
<evidence type="ECO:0000256" key="1">
    <source>
        <dbReference type="ARBA" id="ARBA00022670"/>
    </source>
</evidence>
<dbReference type="PANTHER" id="PTHR30217">
    <property type="entry name" value="PEPTIDASE U32 FAMILY"/>
    <property type="match status" value="1"/>
</dbReference>